<dbReference type="EMBL" id="CAJNRE010017125">
    <property type="protein sequence ID" value="CAF2151297.1"/>
    <property type="molecule type" value="Genomic_DNA"/>
</dbReference>
<proteinExistence type="predicted"/>
<evidence type="ECO:0000313" key="1">
    <source>
        <dbReference type="EMBL" id="CAF2151297.1"/>
    </source>
</evidence>
<name>A0A816XVZ2_9BILA</name>
<accession>A0A816XVZ2</accession>
<gene>
    <name evidence="1" type="ORF">MBJ925_LOCUS31274</name>
</gene>
<sequence length="97" mass="11175">MEHTKHDSTRNPYYPTKSRSTTYNTVISTIHLFTITTTSDKSISDIPKSIPALIQIQAIRDEELSVLILVEVQHHPHRSTPLFQQIQQLCHTIFFST</sequence>
<dbReference type="Proteomes" id="UP000663824">
    <property type="component" value="Unassembled WGS sequence"/>
</dbReference>
<protein>
    <submittedName>
        <fullName evidence="1">Uncharacterized protein</fullName>
    </submittedName>
</protein>
<evidence type="ECO:0000313" key="2">
    <source>
        <dbReference type="Proteomes" id="UP000663824"/>
    </source>
</evidence>
<comment type="caution">
    <text evidence="1">The sequence shown here is derived from an EMBL/GenBank/DDBJ whole genome shotgun (WGS) entry which is preliminary data.</text>
</comment>
<dbReference type="AlphaFoldDB" id="A0A816XVZ2"/>
<organism evidence="1 2">
    <name type="scientific">Rotaria magnacalcarata</name>
    <dbReference type="NCBI Taxonomy" id="392030"/>
    <lineage>
        <taxon>Eukaryota</taxon>
        <taxon>Metazoa</taxon>
        <taxon>Spiralia</taxon>
        <taxon>Gnathifera</taxon>
        <taxon>Rotifera</taxon>
        <taxon>Eurotatoria</taxon>
        <taxon>Bdelloidea</taxon>
        <taxon>Philodinida</taxon>
        <taxon>Philodinidae</taxon>
        <taxon>Rotaria</taxon>
    </lineage>
</organism>
<reference evidence="1" key="1">
    <citation type="submission" date="2021-02" db="EMBL/GenBank/DDBJ databases">
        <authorList>
            <person name="Nowell W R."/>
        </authorList>
    </citation>
    <scope>NUCLEOTIDE SEQUENCE</scope>
</reference>